<feature type="domain" description="CMP/dCMP-type deaminase" evidence="1">
    <location>
        <begin position="2"/>
        <end position="118"/>
    </location>
</feature>
<accession>A0A1M6F219</accession>
<dbReference type="RefSeq" id="WP_073132915.1">
    <property type="nucleotide sequence ID" value="NZ_FQZF01000006.1"/>
</dbReference>
<evidence type="ECO:0000313" key="3">
    <source>
        <dbReference type="Proteomes" id="UP000184387"/>
    </source>
</evidence>
<sequence length="157" mass="17292">MTEDERMMALAIEQARHGATLGEQPFGALVARDWEVVAKTWSRKVGLCDATAHSETLAVGMACRALGRRELPDCTFYATCEPCPMCLGAILNGGFRRLVLGARNADVKRLAKKAFNFKDYTVERFAETVGWELEVVDGVLTEECVGLYTGAEVELTR</sequence>
<reference evidence="2 3" key="1">
    <citation type="submission" date="2016-11" db="EMBL/GenBank/DDBJ databases">
        <authorList>
            <person name="Jaros S."/>
            <person name="Januszkiewicz K."/>
            <person name="Wedrychowicz H."/>
        </authorList>
    </citation>
    <scope>NUCLEOTIDE SEQUENCE [LARGE SCALE GENOMIC DNA]</scope>
    <source>
        <strain evidence="2 3">DSM 14916</strain>
    </source>
</reference>
<dbReference type="SUPFAM" id="SSF53927">
    <property type="entry name" value="Cytidine deaminase-like"/>
    <property type="match status" value="1"/>
</dbReference>
<dbReference type="PANTHER" id="PTHR11079">
    <property type="entry name" value="CYTOSINE DEAMINASE FAMILY MEMBER"/>
    <property type="match status" value="1"/>
</dbReference>
<dbReference type="Proteomes" id="UP000184387">
    <property type="component" value="Unassembled WGS sequence"/>
</dbReference>
<evidence type="ECO:0000313" key="2">
    <source>
        <dbReference type="EMBL" id="SHI91659.1"/>
    </source>
</evidence>
<evidence type="ECO:0000259" key="1">
    <source>
        <dbReference type="PROSITE" id="PS51747"/>
    </source>
</evidence>
<name>A0A1M6F219_9PROT</name>
<dbReference type="GO" id="GO:0052717">
    <property type="term" value="F:tRNA-specific adenosine-34 deaminase activity"/>
    <property type="evidence" value="ECO:0007669"/>
    <property type="project" value="UniProtKB-EC"/>
</dbReference>
<dbReference type="InterPro" id="IPR016193">
    <property type="entry name" value="Cytidine_deaminase-like"/>
</dbReference>
<dbReference type="Pfam" id="PF00383">
    <property type="entry name" value="dCMP_cyt_deam_1"/>
    <property type="match status" value="1"/>
</dbReference>
<dbReference type="CDD" id="cd01285">
    <property type="entry name" value="nucleoside_deaminase"/>
    <property type="match status" value="1"/>
</dbReference>
<gene>
    <name evidence="2" type="ORF">SAMN02745194_01365</name>
</gene>
<dbReference type="EMBL" id="FQZF01000006">
    <property type="protein sequence ID" value="SHI91659.1"/>
    <property type="molecule type" value="Genomic_DNA"/>
</dbReference>
<proteinExistence type="predicted"/>
<dbReference type="OrthoDB" id="9802676at2"/>
<dbReference type="GO" id="GO:0047974">
    <property type="term" value="F:guanosine deaminase activity"/>
    <property type="evidence" value="ECO:0007669"/>
    <property type="project" value="TreeGrafter"/>
</dbReference>
<dbReference type="GO" id="GO:0006152">
    <property type="term" value="P:purine nucleoside catabolic process"/>
    <property type="evidence" value="ECO:0007669"/>
    <property type="project" value="TreeGrafter"/>
</dbReference>
<protein>
    <submittedName>
        <fullName evidence="2">tRNA(Adenine34) deaminase</fullName>
    </submittedName>
</protein>
<organism evidence="2 3">
    <name type="scientific">Muricoccus roseus</name>
    <dbReference type="NCBI Taxonomy" id="198092"/>
    <lineage>
        <taxon>Bacteria</taxon>
        <taxon>Pseudomonadati</taxon>
        <taxon>Pseudomonadota</taxon>
        <taxon>Alphaproteobacteria</taxon>
        <taxon>Acetobacterales</taxon>
        <taxon>Roseomonadaceae</taxon>
        <taxon>Muricoccus</taxon>
    </lineage>
</organism>
<dbReference type="PANTHER" id="PTHR11079:SF161">
    <property type="entry name" value="CMP_DCMP-TYPE DEAMINASE DOMAIN-CONTAINING PROTEIN"/>
    <property type="match status" value="1"/>
</dbReference>
<dbReference type="STRING" id="198092.SAMN02745194_01365"/>
<dbReference type="PROSITE" id="PS51747">
    <property type="entry name" value="CYT_DCMP_DEAMINASES_2"/>
    <property type="match status" value="1"/>
</dbReference>
<keyword evidence="3" id="KW-1185">Reference proteome</keyword>
<dbReference type="InterPro" id="IPR002125">
    <property type="entry name" value="CMP_dCMP_dom"/>
</dbReference>
<dbReference type="AlphaFoldDB" id="A0A1M6F219"/>
<dbReference type="GO" id="GO:0046872">
    <property type="term" value="F:metal ion binding"/>
    <property type="evidence" value="ECO:0007669"/>
    <property type="project" value="UniProtKB-KW"/>
</dbReference>
<dbReference type="Gene3D" id="3.40.140.10">
    <property type="entry name" value="Cytidine Deaminase, domain 2"/>
    <property type="match status" value="1"/>
</dbReference>
<dbReference type="GO" id="GO:0002100">
    <property type="term" value="P:tRNA wobble adenosine to inosine editing"/>
    <property type="evidence" value="ECO:0007669"/>
    <property type="project" value="InterPro"/>
</dbReference>